<evidence type="ECO:0000313" key="1">
    <source>
        <dbReference type="EMBL" id="KAK2021984.1"/>
    </source>
</evidence>
<evidence type="ECO:0000313" key="2">
    <source>
        <dbReference type="Proteomes" id="UP001232148"/>
    </source>
</evidence>
<dbReference type="EMBL" id="MU843067">
    <property type="protein sequence ID" value="KAK2021984.1"/>
    <property type="molecule type" value="Genomic_DNA"/>
</dbReference>
<accession>A0AAD9H5R3</accession>
<keyword evidence="2" id="KW-1185">Reference proteome</keyword>
<proteinExistence type="predicted"/>
<name>A0AAD9H5R3_9PEZI</name>
<organism evidence="1 2">
    <name type="scientific">Colletotrichum zoysiae</name>
    <dbReference type="NCBI Taxonomy" id="1216348"/>
    <lineage>
        <taxon>Eukaryota</taxon>
        <taxon>Fungi</taxon>
        <taxon>Dikarya</taxon>
        <taxon>Ascomycota</taxon>
        <taxon>Pezizomycotina</taxon>
        <taxon>Sordariomycetes</taxon>
        <taxon>Hypocreomycetidae</taxon>
        <taxon>Glomerellales</taxon>
        <taxon>Glomerellaceae</taxon>
        <taxon>Colletotrichum</taxon>
        <taxon>Colletotrichum graminicola species complex</taxon>
    </lineage>
</organism>
<gene>
    <name evidence="1" type="ORF">LX32DRAFT_645906</name>
</gene>
<reference evidence="1" key="1">
    <citation type="submission" date="2021-06" db="EMBL/GenBank/DDBJ databases">
        <title>Comparative genomics, transcriptomics and evolutionary studies reveal genomic signatures of adaptation to plant cell wall in hemibiotrophic fungi.</title>
        <authorList>
            <consortium name="DOE Joint Genome Institute"/>
            <person name="Baroncelli R."/>
            <person name="Diaz J.F."/>
            <person name="Benocci T."/>
            <person name="Peng M."/>
            <person name="Battaglia E."/>
            <person name="Haridas S."/>
            <person name="Andreopoulos W."/>
            <person name="Labutti K."/>
            <person name="Pangilinan J."/>
            <person name="Floch G.L."/>
            <person name="Makela M.R."/>
            <person name="Henrissat B."/>
            <person name="Grigoriev I.V."/>
            <person name="Crouch J.A."/>
            <person name="De Vries R.P."/>
            <person name="Sukno S.A."/>
            <person name="Thon M.R."/>
        </authorList>
    </citation>
    <scope>NUCLEOTIDE SEQUENCE</scope>
    <source>
        <strain evidence="1">MAFF235873</strain>
    </source>
</reference>
<protein>
    <submittedName>
        <fullName evidence="1">Uncharacterized protein</fullName>
    </submittedName>
</protein>
<sequence length="158" mass="17302">MRPTLPTSNSTSNQDCLPVDCRSPERQYLTIFANCLPTHIHKLVAQLKQTLIGQMCQALRQTPSPDPTQPHLCLPNPLHLPTKLEERLGRPNNGFWSSIGSNIDVTQHCMRGGKLVWFGYGGAALVVPVPHPGSESHPCGDTPGQRSILPKAVRALDQ</sequence>
<dbReference type="AlphaFoldDB" id="A0AAD9H5R3"/>
<feature type="non-terminal residue" evidence="1">
    <location>
        <position position="1"/>
    </location>
</feature>
<dbReference type="Proteomes" id="UP001232148">
    <property type="component" value="Unassembled WGS sequence"/>
</dbReference>
<comment type="caution">
    <text evidence="1">The sequence shown here is derived from an EMBL/GenBank/DDBJ whole genome shotgun (WGS) entry which is preliminary data.</text>
</comment>